<feature type="transmembrane region" description="Helical" evidence="1">
    <location>
        <begin position="48"/>
        <end position="64"/>
    </location>
</feature>
<sequence length="65" mass="7479">MSPDKTVLVIWMSFLGNGYISLIKRLNLPRSTMLQSSKPKRRRSNSELNSLRISIIAVATIIYIW</sequence>
<feature type="transmembrane region" description="Helical" evidence="1">
    <location>
        <begin position="6"/>
        <end position="27"/>
    </location>
</feature>
<accession>A0AA39X510</accession>
<evidence type="ECO:0000256" key="1">
    <source>
        <dbReference type="SAM" id="Phobius"/>
    </source>
</evidence>
<reference evidence="2" key="1">
    <citation type="submission" date="2023-06" db="EMBL/GenBank/DDBJ databases">
        <title>Genome-scale phylogeny and comparative genomics of the fungal order Sordariales.</title>
        <authorList>
            <consortium name="Lawrence Berkeley National Laboratory"/>
            <person name="Hensen N."/>
            <person name="Bonometti L."/>
            <person name="Westerberg I."/>
            <person name="Brannstrom I.O."/>
            <person name="Guillou S."/>
            <person name="Cros-Aarteil S."/>
            <person name="Calhoun S."/>
            <person name="Haridas S."/>
            <person name="Kuo A."/>
            <person name="Mondo S."/>
            <person name="Pangilinan J."/>
            <person name="Riley R."/>
            <person name="Labutti K."/>
            <person name="Andreopoulos B."/>
            <person name="Lipzen A."/>
            <person name="Chen C."/>
            <person name="Yanf M."/>
            <person name="Daum C."/>
            <person name="Ng V."/>
            <person name="Clum A."/>
            <person name="Steindorff A."/>
            <person name="Ohm R."/>
            <person name="Martin F."/>
            <person name="Silar P."/>
            <person name="Natvig D."/>
            <person name="Lalanne C."/>
            <person name="Gautier V."/>
            <person name="Ament-Velasquez S.L."/>
            <person name="Kruys A."/>
            <person name="Hutchinson M.I."/>
            <person name="Powell A.J."/>
            <person name="Barry K."/>
            <person name="Miller A.N."/>
            <person name="Grigoriev I.V."/>
            <person name="Debuchy R."/>
            <person name="Gladieux P."/>
            <person name="Thoren M.H."/>
            <person name="Johannesson H."/>
        </authorList>
    </citation>
    <scope>NUCLEOTIDE SEQUENCE</scope>
    <source>
        <strain evidence="2">CBS 606.72</strain>
    </source>
</reference>
<dbReference type="Proteomes" id="UP001175000">
    <property type="component" value="Unassembled WGS sequence"/>
</dbReference>
<protein>
    <submittedName>
        <fullName evidence="2">Uncharacterized protein</fullName>
    </submittedName>
</protein>
<keyword evidence="3" id="KW-1185">Reference proteome</keyword>
<keyword evidence="1" id="KW-1133">Transmembrane helix</keyword>
<gene>
    <name evidence="2" type="ORF">B0T14DRAFT_126323</name>
</gene>
<proteinExistence type="predicted"/>
<organism evidence="2 3">
    <name type="scientific">Immersiella caudata</name>
    <dbReference type="NCBI Taxonomy" id="314043"/>
    <lineage>
        <taxon>Eukaryota</taxon>
        <taxon>Fungi</taxon>
        <taxon>Dikarya</taxon>
        <taxon>Ascomycota</taxon>
        <taxon>Pezizomycotina</taxon>
        <taxon>Sordariomycetes</taxon>
        <taxon>Sordariomycetidae</taxon>
        <taxon>Sordariales</taxon>
        <taxon>Lasiosphaeriaceae</taxon>
        <taxon>Immersiella</taxon>
    </lineage>
</organism>
<evidence type="ECO:0000313" key="2">
    <source>
        <dbReference type="EMBL" id="KAK0627057.1"/>
    </source>
</evidence>
<evidence type="ECO:0000313" key="3">
    <source>
        <dbReference type="Proteomes" id="UP001175000"/>
    </source>
</evidence>
<dbReference type="AlphaFoldDB" id="A0AA39X510"/>
<keyword evidence="1" id="KW-0812">Transmembrane</keyword>
<keyword evidence="1" id="KW-0472">Membrane</keyword>
<dbReference type="EMBL" id="JAULSU010000002">
    <property type="protein sequence ID" value="KAK0627057.1"/>
    <property type="molecule type" value="Genomic_DNA"/>
</dbReference>
<comment type="caution">
    <text evidence="2">The sequence shown here is derived from an EMBL/GenBank/DDBJ whole genome shotgun (WGS) entry which is preliminary data.</text>
</comment>
<name>A0AA39X510_9PEZI</name>